<evidence type="ECO:0000313" key="3">
    <source>
        <dbReference type="Proteomes" id="UP000004322"/>
    </source>
</evidence>
<organism evidence="2 3">
    <name type="scientific">Streptococcus criceti HS-6</name>
    <dbReference type="NCBI Taxonomy" id="873449"/>
    <lineage>
        <taxon>Bacteria</taxon>
        <taxon>Bacillati</taxon>
        <taxon>Bacillota</taxon>
        <taxon>Bacilli</taxon>
        <taxon>Lactobacillales</taxon>
        <taxon>Streptococcaceae</taxon>
        <taxon>Streptococcus</taxon>
    </lineage>
</organism>
<dbReference type="AlphaFoldDB" id="G5JNE1"/>
<evidence type="ECO:0000313" key="2">
    <source>
        <dbReference type="EMBL" id="EHI74772.1"/>
    </source>
</evidence>
<keyword evidence="1" id="KW-1133">Transmembrane helix</keyword>
<feature type="transmembrane region" description="Helical" evidence="1">
    <location>
        <begin position="6"/>
        <end position="24"/>
    </location>
</feature>
<protein>
    <submittedName>
        <fullName evidence="2">Uncharacterized protein</fullName>
    </submittedName>
</protein>
<evidence type="ECO:0000256" key="1">
    <source>
        <dbReference type="SAM" id="Phobius"/>
    </source>
</evidence>
<sequence>MLYRYLIALVQDGALLLICCFFFSEKFIVLYEGAIGF</sequence>
<accession>G5JNE1</accession>
<name>G5JNE1_STRCG</name>
<dbReference type="Proteomes" id="UP000004322">
    <property type="component" value="Unassembled WGS sequence"/>
</dbReference>
<keyword evidence="1" id="KW-0472">Membrane</keyword>
<proteinExistence type="predicted"/>
<gene>
    <name evidence="2" type="ORF">STRCR_0178</name>
</gene>
<keyword evidence="3" id="KW-1185">Reference proteome</keyword>
<comment type="caution">
    <text evidence="2">The sequence shown here is derived from an EMBL/GenBank/DDBJ whole genome shotgun (WGS) entry which is preliminary data.</text>
</comment>
<keyword evidence="1" id="KW-0812">Transmembrane</keyword>
<reference evidence="2" key="1">
    <citation type="submission" date="2011-07" db="EMBL/GenBank/DDBJ databases">
        <authorList>
            <person name="Stanhope M.J."/>
            <person name="Durkin A.S."/>
            <person name="Hostetler J."/>
            <person name="Kim M."/>
            <person name="Radune D."/>
            <person name="Singh I."/>
            <person name="Town C.D."/>
        </authorList>
    </citation>
    <scope>NUCLEOTIDE SEQUENCE [LARGE SCALE GENOMIC DNA]</scope>
    <source>
        <strain evidence="2">HS-6</strain>
    </source>
</reference>
<dbReference type="EMBL" id="AEUV02000002">
    <property type="protein sequence ID" value="EHI74772.1"/>
    <property type="molecule type" value="Genomic_DNA"/>
</dbReference>